<keyword evidence="2" id="KW-1185">Reference proteome</keyword>
<evidence type="ECO:0000313" key="1">
    <source>
        <dbReference type="EMBL" id="GBP00289.1"/>
    </source>
</evidence>
<proteinExistence type="predicted"/>
<organism evidence="1 2">
    <name type="scientific">Eumeta variegata</name>
    <name type="common">Bagworm moth</name>
    <name type="synonym">Eumeta japonica</name>
    <dbReference type="NCBI Taxonomy" id="151549"/>
    <lineage>
        <taxon>Eukaryota</taxon>
        <taxon>Metazoa</taxon>
        <taxon>Ecdysozoa</taxon>
        <taxon>Arthropoda</taxon>
        <taxon>Hexapoda</taxon>
        <taxon>Insecta</taxon>
        <taxon>Pterygota</taxon>
        <taxon>Neoptera</taxon>
        <taxon>Endopterygota</taxon>
        <taxon>Lepidoptera</taxon>
        <taxon>Glossata</taxon>
        <taxon>Ditrysia</taxon>
        <taxon>Tineoidea</taxon>
        <taxon>Psychidae</taxon>
        <taxon>Oiketicinae</taxon>
        <taxon>Eumeta</taxon>
    </lineage>
</organism>
<gene>
    <name evidence="1" type="ORF">EVAR_889_1</name>
</gene>
<protein>
    <submittedName>
        <fullName evidence="1">Uncharacterized protein</fullName>
    </submittedName>
</protein>
<evidence type="ECO:0000313" key="2">
    <source>
        <dbReference type="Proteomes" id="UP000299102"/>
    </source>
</evidence>
<dbReference type="AlphaFoldDB" id="A0A4C1SDQ1"/>
<accession>A0A4C1SDQ1</accession>
<reference evidence="1 2" key="1">
    <citation type="journal article" date="2019" name="Commun. Biol.">
        <title>The bagworm genome reveals a unique fibroin gene that provides high tensile strength.</title>
        <authorList>
            <person name="Kono N."/>
            <person name="Nakamura H."/>
            <person name="Ohtoshi R."/>
            <person name="Tomita M."/>
            <person name="Numata K."/>
            <person name="Arakawa K."/>
        </authorList>
    </citation>
    <scope>NUCLEOTIDE SEQUENCE [LARGE SCALE GENOMIC DNA]</scope>
</reference>
<name>A0A4C1SDQ1_EUMVA</name>
<dbReference type="Proteomes" id="UP000299102">
    <property type="component" value="Unassembled WGS sequence"/>
</dbReference>
<comment type="caution">
    <text evidence="1">The sequence shown here is derived from an EMBL/GenBank/DDBJ whole genome shotgun (WGS) entry which is preliminary data.</text>
</comment>
<dbReference type="EMBL" id="BGZK01000005">
    <property type="protein sequence ID" value="GBP00289.1"/>
    <property type="molecule type" value="Genomic_DNA"/>
</dbReference>
<sequence>MPPAPAAGARRRNFVLKGKCLARINGATFIDSNRTTTEIWLERWAKQRLTVSGFCATQSRASIQTPALVGPSSHTCRAKGSLRVQEIYVVMHTHLSTISGKDVPNFAGYGPRRAERERNSCRGRQCASAPLPRLLPAPSV</sequence>